<dbReference type="GO" id="GO:0005737">
    <property type="term" value="C:cytoplasm"/>
    <property type="evidence" value="ECO:0007669"/>
    <property type="project" value="UniProtKB-SubCell"/>
</dbReference>
<dbReference type="PANTHER" id="PTHR43636:SF2">
    <property type="entry name" value="ELONGATION FACTOR G, MITOCHONDRIAL"/>
    <property type="match status" value="1"/>
</dbReference>
<dbReference type="Pfam" id="PF00009">
    <property type="entry name" value="GTP_EFTU"/>
    <property type="match status" value="1"/>
</dbReference>
<dbReference type="Gene3D" id="3.30.230.10">
    <property type="match status" value="1"/>
</dbReference>
<dbReference type="SUPFAM" id="SSF50447">
    <property type="entry name" value="Translation proteins"/>
    <property type="match status" value="1"/>
</dbReference>
<evidence type="ECO:0000256" key="4">
    <source>
        <dbReference type="ARBA" id="ARBA00022768"/>
    </source>
</evidence>
<dbReference type="Proteomes" id="UP000196531">
    <property type="component" value="Unassembled WGS sequence"/>
</dbReference>
<evidence type="ECO:0000313" key="11">
    <source>
        <dbReference type="Proteomes" id="UP000196531"/>
    </source>
</evidence>
<dbReference type="GO" id="GO:0003746">
    <property type="term" value="F:translation elongation factor activity"/>
    <property type="evidence" value="ECO:0007669"/>
    <property type="project" value="UniProtKB-UniRule"/>
</dbReference>
<organism evidence="10 11">
    <name type="scientific">Halobacteriovorax marinus</name>
    <dbReference type="NCBI Taxonomy" id="97084"/>
    <lineage>
        <taxon>Bacteria</taxon>
        <taxon>Pseudomonadati</taxon>
        <taxon>Bdellovibrionota</taxon>
        <taxon>Bacteriovoracia</taxon>
        <taxon>Bacteriovoracales</taxon>
        <taxon>Halobacteriovoraceae</taxon>
        <taxon>Halobacteriovorax</taxon>
    </lineage>
</organism>
<keyword evidence="5 8" id="KW-0648">Protein biosynthesis</keyword>
<dbReference type="SMART" id="SM00889">
    <property type="entry name" value="EFG_IV"/>
    <property type="match status" value="1"/>
</dbReference>
<dbReference type="GO" id="GO:0003924">
    <property type="term" value="F:GTPase activity"/>
    <property type="evidence" value="ECO:0007669"/>
    <property type="project" value="InterPro"/>
</dbReference>
<dbReference type="Gene3D" id="3.30.70.240">
    <property type="match status" value="1"/>
</dbReference>
<comment type="subcellular location">
    <subcellularLocation>
        <location evidence="8">Cytoplasm</location>
    </subcellularLocation>
</comment>
<feature type="binding site" evidence="8">
    <location>
        <begin position="17"/>
        <end position="24"/>
    </location>
    <ligand>
        <name>GTP</name>
        <dbReference type="ChEBI" id="CHEBI:37565"/>
    </ligand>
</feature>
<dbReference type="FunFam" id="3.30.230.10:FF:000003">
    <property type="entry name" value="Elongation factor G"/>
    <property type="match status" value="1"/>
</dbReference>
<dbReference type="PANTHER" id="PTHR43636">
    <property type="entry name" value="ELONGATION FACTOR G, MITOCHONDRIAL"/>
    <property type="match status" value="1"/>
</dbReference>
<dbReference type="Pfam" id="PF14492">
    <property type="entry name" value="EFG_III"/>
    <property type="match status" value="1"/>
</dbReference>
<dbReference type="Gene3D" id="3.40.50.300">
    <property type="entry name" value="P-loop containing nucleotide triphosphate hydrolases"/>
    <property type="match status" value="1"/>
</dbReference>
<dbReference type="SMART" id="SM00838">
    <property type="entry name" value="EFG_C"/>
    <property type="match status" value="1"/>
</dbReference>
<evidence type="ECO:0000256" key="8">
    <source>
        <dbReference type="HAMAP-Rule" id="MF_00054"/>
    </source>
</evidence>
<keyword evidence="3 8" id="KW-0547">Nucleotide-binding</keyword>
<accession>A0A1Y5FDD6</accession>
<dbReference type="InterPro" id="IPR005517">
    <property type="entry name" value="Transl_elong_EFG/EF2_IV"/>
</dbReference>
<dbReference type="PROSITE" id="PS51722">
    <property type="entry name" value="G_TR_2"/>
    <property type="match status" value="1"/>
</dbReference>
<reference evidence="11" key="1">
    <citation type="journal article" date="2017" name="Proc. Natl. Acad. Sci. U.S.A.">
        <title>Simulation of Deepwater Horizon oil plume reveals substrate specialization within a complex community of hydrocarbon-degraders.</title>
        <authorList>
            <person name="Hu P."/>
            <person name="Dubinsky E.A."/>
            <person name="Probst A.J."/>
            <person name="Wang J."/>
            <person name="Sieber C.M.K."/>
            <person name="Tom L.M."/>
            <person name="Gardinali P."/>
            <person name="Banfield J.F."/>
            <person name="Atlas R.M."/>
            <person name="Andersen G.L."/>
        </authorList>
    </citation>
    <scope>NUCLEOTIDE SEQUENCE [LARGE SCALE GENOMIC DNA]</scope>
</reference>
<comment type="similarity">
    <text evidence="1 8">Belongs to the TRAFAC class translation factor GTPase superfamily. Classic translation factor GTPase family. EF-G/EF-2 subfamily.</text>
</comment>
<evidence type="ECO:0000313" key="10">
    <source>
        <dbReference type="EMBL" id="OUS00199.1"/>
    </source>
</evidence>
<dbReference type="SUPFAM" id="SSF54980">
    <property type="entry name" value="EF-G C-terminal domain-like"/>
    <property type="match status" value="2"/>
</dbReference>
<dbReference type="InterPro" id="IPR000795">
    <property type="entry name" value="T_Tr_GTP-bd_dom"/>
</dbReference>
<dbReference type="InterPro" id="IPR005225">
    <property type="entry name" value="Small_GTP-bd"/>
</dbReference>
<dbReference type="InterPro" id="IPR000640">
    <property type="entry name" value="EFG_V-like"/>
</dbReference>
<dbReference type="NCBIfam" id="TIGR00231">
    <property type="entry name" value="small_GTP"/>
    <property type="match status" value="1"/>
</dbReference>
<comment type="function">
    <text evidence="7 8">Catalyzes the GTP-dependent ribosomal translocation step during translation elongation. During this step, the ribosome changes from the pre-translocational (PRE) to the post-translocational (POST) state as the newly formed A-site-bound peptidyl-tRNA and P-site-bound deacylated tRNA move to the P and E sites, respectively. Catalyzes the coordinated movement of the two tRNA molecules, the mRNA and conformational changes in the ribosome.</text>
</comment>
<dbReference type="EMBL" id="MAAO01000002">
    <property type="protein sequence ID" value="OUS00199.1"/>
    <property type="molecule type" value="Genomic_DNA"/>
</dbReference>
<sequence length="720" mass="79645">MITNKLMAKTRNIGISAHIDSGKTTLTERILFYCDMIHKIEDVRGGGDGAKMDHMELEKEKGITITSAATTVFWKGITGKGTTFADGIEKDTKINIIDTPGHVDFTVEVERSLRVLDGAILVLCSVSGVQSQSITVDRQMKRYNVPRLAFLNKMDRMGASAFNGRDALRDKLNHNAVLMQCPIGAEENFIGMVDLITKVAYYFDGENGENIREEECPADLVDKVTELRSEMLDVIAEYDDEVMEKYLEGNEPTVEELHKCVKAGVQSLKLTPVFMGSAFKNKGVQVLMEAVARYLPSPLTCVPPVAKSAKDEEIAISPNPDEELLAMAFKITEEQFGQLTYTRIYRGTLNKGETVFNSRTGKKVRVGRMVRMNSNDRENIDTAHAGDIIAIVGIDCASGDTFVGDDRTVGLSLEGIHVPIPVIELSISCKDKNEQTRMSKGLAKFLKEDPTFHVFTDEESGETRIAGMGELHLEIYVERLKREFQAEVIVGAPQVNYRETIRVEAEFDYTHKKQSGGSGQFGQVVGILKPLADEDKDTEDQVFKFHNQIKGGSVPNEFIGACEKGFQDIMDKGPLAAFPVINCEIFLQDGKYHDVDSSDMAFRIASRQAMRQAINNAQPVIMEPIMKVEVTTPDEYQGGVIGDLSSRRGVIQGSETDPGGEVIINAEVPLSEMFGYSNDLRSMSAGKATYTMEFAKYSDCPSSIQKDVMKARAEKLANDE</sequence>
<comment type="caution">
    <text evidence="10">The sequence shown here is derived from an EMBL/GenBank/DDBJ whole genome shotgun (WGS) entry which is preliminary data.</text>
</comment>
<dbReference type="FunFam" id="2.40.30.10:FF:000022">
    <property type="entry name" value="Elongation factor G, mitochondrial"/>
    <property type="match status" value="1"/>
</dbReference>
<keyword evidence="8" id="KW-0963">Cytoplasm</keyword>
<dbReference type="CDD" id="cd01434">
    <property type="entry name" value="EFG_mtEFG1_IV"/>
    <property type="match status" value="1"/>
</dbReference>
<dbReference type="CDD" id="cd01886">
    <property type="entry name" value="EF-G"/>
    <property type="match status" value="1"/>
</dbReference>
<dbReference type="InterPro" id="IPR014721">
    <property type="entry name" value="Ribsml_uS5_D2-typ_fold_subgr"/>
</dbReference>
<evidence type="ECO:0000256" key="1">
    <source>
        <dbReference type="ARBA" id="ARBA00005870"/>
    </source>
</evidence>
<dbReference type="InterPro" id="IPR035649">
    <property type="entry name" value="EFG_V"/>
</dbReference>
<dbReference type="FunFam" id="3.40.50.300:FF:000029">
    <property type="entry name" value="Elongation factor G"/>
    <property type="match status" value="1"/>
</dbReference>
<evidence type="ECO:0000259" key="9">
    <source>
        <dbReference type="PROSITE" id="PS51722"/>
    </source>
</evidence>
<dbReference type="InterPro" id="IPR009022">
    <property type="entry name" value="EFG_III"/>
</dbReference>
<dbReference type="Gene3D" id="3.30.70.870">
    <property type="entry name" value="Elongation Factor G (Translational Gtpase), domain 3"/>
    <property type="match status" value="1"/>
</dbReference>
<feature type="binding site" evidence="8">
    <location>
        <begin position="98"/>
        <end position="102"/>
    </location>
    <ligand>
        <name>GTP</name>
        <dbReference type="ChEBI" id="CHEBI:37565"/>
    </ligand>
</feature>
<dbReference type="InterPro" id="IPR004161">
    <property type="entry name" value="EFTu-like_2"/>
</dbReference>
<dbReference type="HAMAP" id="MF_00054_B">
    <property type="entry name" value="EF_G_EF_2_B"/>
    <property type="match status" value="1"/>
</dbReference>
<dbReference type="InterPro" id="IPR027417">
    <property type="entry name" value="P-loop_NTPase"/>
</dbReference>
<dbReference type="InterPro" id="IPR047872">
    <property type="entry name" value="EFG_IV"/>
</dbReference>
<dbReference type="Gene3D" id="2.40.30.10">
    <property type="entry name" value="Translation factors"/>
    <property type="match status" value="1"/>
</dbReference>
<dbReference type="FunFam" id="3.30.70.240:FF:000001">
    <property type="entry name" value="Elongation factor G"/>
    <property type="match status" value="1"/>
</dbReference>
<dbReference type="NCBIfam" id="TIGR00484">
    <property type="entry name" value="EF-G"/>
    <property type="match status" value="1"/>
</dbReference>
<evidence type="ECO:0000256" key="5">
    <source>
        <dbReference type="ARBA" id="ARBA00022917"/>
    </source>
</evidence>
<dbReference type="CDD" id="cd03713">
    <property type="entry name" value="EFG_mtEFG_C"/>
    <property type="match status" value="1"/>
</dbReference>
<dbReference type="InterPro" id="IPR035647">
    <property type="entry name" value="EFG_III/V"/>
</dbReference>
<dbReference type="SUPFAM" id="SSF54211">
    <property type="entry name" value="Ribosomal protein S5 domain 2-like"/>
    <property type="match status" value="1"/>
</dbReference>
<dbReference type="Pfam" id="PF03764">
    <property type="entry name" value="EFG_IV"/>
    <property type="match status" value="1"/>
</dbReference>
<dbReference type="InterPro" id="IPR009000">
    <property type="entry name" value="Transl_B-barrel_sf"/>
</dbReference>
<dbReference type="CDD" id="cd16262">
    <property type="entry name" value="EFG_III"/>
    <property type="match status" value="1"/>
</dbReference>
<evidence type="ECO:0000256" key="2">
    <source>
        <dbReference type="ARBA" id="ARBA00017872"/>
    </source>
</evidence>
<feature type="domain" description="Tr-type G" evidence="9">
    <location>
        <begin position="8"/>
        <end position="299"/>
    </location>
</feature>
<evidence type="ECO:0000256" key="7">
    <source>
        <dbReference type="ARBA" id="ARBA00024731"/>
    </source>
</evidence>
<dbReference type="Pfam" id="PF03144">
    <property type="entry name" value="GTP_EFTU_D2"/>
    <property type="match status" value="1"/>
</dbReference>
<dbReference type="CDD" id="cd04091">
    <property type="entry name" value="mtEFG1_II_like"/>
    <property type="match status" value="1"/>
</dbReference>
<dbReference type="InterPro" id="IPR004540">
    <property type="entry name" value="Transl_elong_EFG/EF2"/>
</dbReference>
<proteinExistence type="inferred from homology"/>
<dbReference type="FunFam" id="3.30.70.870:FF:000001">
    <property type="entry name" value="Elongation factor G"/>
    <property type="match status" value="1"/>
</dbReference>
<dbReference type="PRINTS" id="PR00315">
    <property type="entry name" value="ELONGATNFCT"/>
</dbReference>
<dbReference type="GO" id="GO:0005525">
    <property type="term" value="F:GTP binding"/>
    <property type="evidence" value="ECO:0007669"/>
    <property type="project" value="UniProtKB-UniRule"/>
</dbReference>
<feature type="binding site" evidence="8">
    <location>
        <begin position="152"/>
        <end position="155"/>
    </location>
    <ligand>
        <name>GTP</name>
        <dbReference type="ChEBI" id="CHEBI:37565"/>
    </ligand>
</feature>
<keyword evidence="4 8" id="KW-0251">Elongation factor</keyword>
<evidence type="ECO:0000256" key="6">
    <source>
        <dbReference type="ARBA" id="ARBA00023134"/>
    </source>
</evidence>
<dbReference type="SUPFAM" id="SSF52540">
    <property type="entry name" value="P-loop containing nucleoside triphosphate hydrolases"/>
    <property type="match status" value="1"/>
</dbReference>
<dbReference type="InterPro" id="IPR020568">
    <property type="entry name" value="Ribosomal_Su5_D2-typ_SF"/>
</dbReference>
<dbReference type="Pfam" id="PF00679">
    <property type="entry name" value="EFG_C"/>
    <property type="match status" value="1"/>
</dbReference>
<dbReference type="AlphaFoldDB" id="A0A1Y5FDD6"/>
<keyword evidence="6 8" id="KW-0342">GTP-binding</keyword>
<dbReference type="InterPro" id="IPR041095">
    <property type="entry name" value="EFG_II"/>
</dbReference>
<evidence type="ECO:0000256" key="3">
    <source>
        <dbReference type="ARBA" id="ARBA00022741"/>
    </source>
</evidence>
<dbReference type="NCBIfam" id="NF009381">
    <property type="entry name" value="PRK12740.1-5"/>
    <property type="match status" value="1"/>
</dbReference>
<name>A0A1Y5FDD6_9BACT</name>
<protein>
    <recommendedName>
        <fullName evidence="2 8">Elongation factor G</fullName>
        <shortName evidence="8">EF-G</shortName>
    </recommendedName>
</protein>
<gene>
    <name evidence="8" type="primary">fusA</name>
    <name evidence="10" type="ORF">A9Q84_03170</name>
</gene>